<dbReference type="PANTHER" id="PTHR46373">
    <property type="entry name" value="PROTEIN RKD4"/>
    <property type="match status" value="1"/>
</dbReference>
<dbReference type="InterPro" id="IPR003035">
    <property type="entry name" value="RWP-RK_dom"/>
</dbReference>
<dbReference type="PROSITE" id="PS51519">
    <property type="entry name" value="RWP_RK"/>
    <property type="match status" value="1"/>
</dbReference>
<accession>A0A9C7URB8</accession>
<evidence type="ECO:0000256" key="6">
    <source>
        <dbReference type="ARBA" id="ARBA00023242"/>
    </source>
</evidence>
<keyword evidence="6" id="KW-0539">Nucleus</keyword>
<keyword evidence="10" id="KW-1185">Reference proteome</keyword>
<keyword evidence="2" id="KW-0805">Transcription regulation</keyword>
<dbReference type="EMBL" id="BQMJ01000037">
    <property type="protein sequence ID" value="GJQ12834.1"/>
    <property type="molecule type" value="Genomic_DNA"/>
</dbReference>
<evidence type="ECO:0000256" key="7">
    <source>
        <dbReference type="SAM" id="Coils"/>
    </source>
</evidence>
<feature type="domain" description="RWP-RK" evidence="8">
    <location>
        <begin position="1"/>
        <end position="76"/>
    </location>
</feature>
<keyword evidence="4" id="KW-0238">DNA-binding</keyword>
<dbReference type="PANTHER" id="PTHR46373:SF2">
    <property type="entry name" value="RWP-RK DOMAIN-CONTAINING PROTEIN"/>
    <property type="match status" value="1"/>
</dbReference>
<evidence type="ECO:0000256" key="3">
    <source>
        <dbReference type="ARBA" id="ARBA00023054"/>
    </source>
</evidence>
<evidence type="ECO:0000256" key="4">
    <source>
        <dbReference type="ARBA" id="ARBA00023125"/>
    </source>
</evidence>
<dbReference type="OrthoDB" id="6270329at2759"/>
<reference evidence="9" key="1">
    <citation type="journal article" date="2022" name="Proc. Natl. Acad. Sci. U.S.A.">
        <title>Life cycle and functional genomics of the unicellular red alga Galdieria for elucidating algal and plant evolution and industrial use.</title>
        <authorList>
            <person name="Hirooka S."/>
            <person name="Itabashi T."/>
            <person name="Ichinose T.M."/>
            <person name="Onuma R."/>
            <person name="Fujiwara T."/>
            <person name="Yamashita S."/>
            <person name="Jong L.W."/>
            <person name="Tomita R."/>
            <person name="Iwane A.H."/>
            <person name="Miyagishima S.Y."/>
        </authorList>
    </citation>
    <scope>NUCLEOTIDE SEQUENCE</scope>
    <source>
        <strain evidence="9">NBRC 102759</strain>
    </source>
</reference>
<organism evidence="9 10">
    <name type="scientific">Galdieria partita</name>
    <dbReference type="NCBI Taxonomy" id="83374"/>
    <lineage>
        <taxon>Eukaryota</taxon>
        <taxon>Rhodophyta</taxon>
        <taxon>Bangiophyceae</taxon>
        <taxon>Galdieriales</taxon>
        <taxon>Galdieriaceae</taxon>
        <taxon>Galdieria</taxon>
    </lineage>
</organism>
<evidence type="ECO:0000259" key="8">
    <source>
        <dbReference type="PROSITE" id="PS51519"/>
    </source>
</evidence>
<reference evidence="9" key="2">
    <citation type="submission" date="2022-01" db="EMBL/GenBank/DDBJ databases">
        <authorList>
            <person name="Hirooka S."/>
            <person name="Miyagishima S.Y."/>
        </authorList>
    </citation>
    <scope>NUCLEOTIDE SEQUENCE</scope>
    <source>
        <strain evidence="9">NBRC 102759</strain>
    </source>
</reference>
<dbReference type="GO" id="GO:0003700">
    <property type="term" value="F:DNA-binding transcription factor activity"/>
    <property type="evidence" value="ECO:0007669"/>
    <property type="project" value="InterPro"/>
</dbReference>
<keyword evidence="5" id="KW-0804">Transcription</keyword>
<dbReference type="GO" id="GO:0003677">
    <property type="term" value="F:DNA binding"/>
    <property type="evidence" value="ECO:0007669"/>
    <property type="project" value="UniProtKB-KW"/>
</dbReference>
<feature type="coiled-coil region" evidence="7">
    <location>
        <begin position="53"/>
        <end position="106"/>
    </location>
</feature>
<gene>
    <name evidence="9" type="ORF">GpartN1_g4625.t1</name>
</gene>
<evidence type="ECO:0000313" key="9">
    <source>
        <dbReference type="EMBL" id="GJQ12834.1"/>
    </source>
</evidence>
<feature type="coiled-coil region" evidence="7">
    <location>
        <begin position="397"/>
        <end position="424"/>
    </location>
</feature>
<evidence type="ECO:0000256" key="1">
    <source>
        <dbReference type="ARBA" id="ARBA00004049"/>
    </source>
</evidence>
<keyword evidence="3 7" id="KW-0175">Coiled coil</keyword>
<protein>
    <recommendedName>
        <fullName evidence="8">RWP-RK domain-containing protein</fullName>
    </recommendedName>
</protein>
<evidence type="ECO:0000256" key="5">
    <source>
        <dbReference type="ARBA" id="ARBA00023163"/>
    </source>
</evidence>
<proteinExistence type="predicted"/>
<name>A0A9C7URB8_9RHOD</name>
<comment type="function">
    <text evidence="1">Putative transcription factor.</text>
</comment>
<evidence type="ECO:0000256" key="2">
    <source>
        <dbReference type="ARBA" id="ARBA00023015"/>
    </source>
</evidence>
<sequence length="436" mass="50502">MTKRNSSKLTIETISPYFTQNIQAASKELGICCTLLKKVCRKYGITRWPYRKIQSVDKTIQQIKERIAFLEAHLSKDSSGSIHMEVQKLRRELVELERKRQALLRPDKALINPYNLQPNYRLPFYWGADGTRPQVTYNSRTDPVGYLPPDNDFALSWEFPTVDDSPSCSDQTLSTHIESVEAKVTPINCIQRNDSEGLTRTEHMQPKRLEENRKDIEYSEFFPSEEPFPLKYPDNREDNSFGVSNDEVLRMTNNDQLSRSSVNQTCRDSSFEEPAIHHFLSSPNRNLDHLVADSTVGDFIGLKRNRAENLFDYSSLSSQPLVRRRSASSLSVVGRRGEDFMLESRRRLSLAEEMMLGRRSDMETFPQEECFPMNHISNTAISSWDTSKSENDIQSTLFGLFQRMDQLEQENSRLRNNLNHLVARIPNPNDRKEQLY</sequence>
<dbReference type="Pfam" id="PF02042">
    <property type="entry name" value="RWP-RK"/>
    <property type="match status" value="1"/>
</dbReference>
<dbReference type="InterPro" id="IPR044607">
    <property type="entry name" value="RKD-like"/>
</dbReference>
<dbReference type="Proteomes" id="UP001061958">
    <property type="component" value="Unassembled WGS sequence"/>
</dbReference>
<comment type="caution">
    <text evidence="9">The sequence shown here is derived from an EMBL/GenBank/DDBJ whole genome shotgun (WGS) entry which is preliminary data.</text>
</comment>
<dbReference type="AlphaFoldDB" id="A0A9C7URB8"/>
<evidence type="ECO:0000313" key="10">
    <source>
        <dbReference type="Proteomes" id="UP001061958"/>
    </source>
</evidence>